<gene>
    <name evidence="4" type="ORF">Poli38472_010561</name>
</gene>
<evidence type="ECO:0000313" key="5">
    <source>
        <dbReference type="Proteomes" id="UP000794436"/>
    </source>
</evidence>
<dbReference type="Pfam" id="PF03707">
    <property type="entry name" value="MHYT"/>
    <property type="match status" value="3"/>
</dbReference>
<dbReference type="Proteomes" id="UP000794436">
    <property type="component" value="Unassembled WGS sequence"/>
</dbReference>
<feature type="transmembrane region" description="Helical" evidence="2">
    <location>
        <begin position="198"/>
        <end position="218"/>
    </location>
</feature>
<evidence type="ECO:0000256" key="1">
    <source>
        <dbReference type="SAM" id="MobiDB-lite"/>
    </source>
</evidence>
<feature type="transmembrane region" description="Helical" evidence="2">
    <location>
        <begin position="427"/>
        <end position="448"/>
    </location>
</feature>
<keyword evidence="2" id="KW-1133">Transmembrane helix</keyword>
<reference evidence="4" key="1">
    <citation type="submission" date="2019-03" db="EMBL/GenBank/DDBJ databases">
        <title>Long read genome sequence of the mycoparasitic Pythium oligandrum ATCC 38472 isolated from sugarbeet rhizosphere.</title>
        <authorList>
            <person name="Gaulin E."/>
        </authorList>
    </citation>
    <scope>NUCLEOTIDE SEQUENCE</scope>
    <source>
        <strain evidence="4">ATCC 38472_TT</strain>
    </source>
</reference>
<feature type="transmembrane region" description="Helical" evidence="2">
    <location>
        <begin position="21"/>
        <end position="46"/>
    </location>
</feature>
<evidence type="ECO:0000259" key="3">
    <source>
        <dbReference type="PROSITE" id="PS50924"/>
    </source>
</evidence>
<keyword evidence="5" id="KW-1185">Reference proteome</keyword>
<dbReference type="AlphaFoldDB" id="A0A8K1FCC0"/>
<feature type="transmembrane region" description="Helical" evidence="2">
    <location>
        <begin position="238"/>
        <end position="258"/>
    </location>
</feature>
<feature type="transmembrane region" description="Helical" evidence="2">
    <location>
        <begin position="94"/>
        <end position="112"/>
    </location>
</feature>
<feature type="domain" description="MHYT" evidence="3">
    <location>
        <begin position="1"/>
        <end position="120"/>
    </location>
</feature>
<feature type="compositionally biased region" description="Polar residues" evidence="1">
    <location>
        <begin position="526"/>
        <end position="538"/>
    </location>
</feature>
<feature type="compositionally biased region" description="Polar residues" evidence="1">
    <location>
        <begin position="459"/>
        <end position="471"/>
    </location>
</feature>
<dbReference type="EMBL" id="SPLM01000147">
    <property type="protein sequence ID" value="TMW55679.1"/>
    <property type="molecule type" value="Genomic_DNA"/>
</dbReference>
<keyword evidence="2" id="KW-0812">Transmembrane</keyword>
<organism evidence="4 5">
    <name type="scientific">Pythium oligandrum</name>
    <name type="common">Mycoparasitic fungus</name>
    <dbReference type="NCBI Taxonomy" id="41045"/>
    <lineage>
        <taxon>Eukaryota</taxon>
        <taxon>Sar</taxon>
        <taxon>Stramenopiles</taxon>
        <taxon>Oomycota</taxon>
        <taxon>Peronosporomycetes</taxon>
        <taxon>Pythiales</taxon>
        <taxon>Pythiaceae</taxon>
        <taxon>Pythium</taxon>
    </lineage>
</organism>
<feature type="transmembrane region" description="Helical" evidence="2">
    <location>
        <begin position="347"/>
        <end position="370"/>
    </location>
</feature>
<protein>
    <recommendedName>
        <fullName evidence="3">MHYT domain-containing protein</fullName>
    </recommendedName>
</protein>
<feature type="compositionally biased region" description="Polar residues" evidence="1">
    <location>
        <begin position="483"/>
        <end position="506"/>
    </location>
</feature>
<feature type="transmembrane region" description="Helical" evidence="2">
    <location>
        <begin position="58"/>
        <end position="82"/>
    </location>
</feature>
<dbReference type="PROSITE" id="PS50924">
    <property type="entry name" value="MHYT"/>
    <property type="match status" value="2"/>
</dbReference>
<evidence type="ECO:0000256" key="2">
    <source>
        <dbReference type="SAM" id="Phobius"/>
    </source>
</evidence>
<comment type="caution">
    <text evidence="4">The sequence shown here is derived from an EMBL/GenBank/DDBJ whole genome shotgun (WGS) entry which is preliminary data.</text>
</comment>
<feature type="domain" description="MHYT" evidence="3">
    <location>
        <begin position="161"/>
        <end position="405"/>
    </location>
</feature>
<dbReference type="OrthoDB" id="163408at2759"/>
<feature type="transmembrane region" description="Helical" evidence="2">
    <location>
        <begin position="303"/>
        <end position="327"/>
    </location>
</feature>
<accession>A0A8K1FCC0</accession>
<dbReference type="PANTHER" id="PTHR35152:SF1">
    <property type="entry name" value="DOMAIN SIGNALLING PROTEIN, PUTATIVE (AFU_ORTHOLOGUE AFUA_5G11310)-RELATED"/>
    <property type="match status" value="1"/>
</dbReference>
<sequence length="538" mass="58624">MSITSMLNRDKVARKIKIIALLSHPWRIILGGLFAAIGVLGMHYLGMMGQRTHAVMTFHAGVVAASCIIAWVTAIAAFWIIFRVLTFWPYYNSLRVGSALVMGLAICGTHYTGMVAASYEYTEEDHIASTAFLINGTAAFLTATHGSVLVCFWMLSLSVVTDLRVDALSARSQNITGAAGAIQVMEQWRSQENKWKKLLLLGLSSLALGGCGIWSMHFTGMNALRIELNDSTMLEVNFEGGITILSFVFAVLGVFVGLKIASTDPFFLEIEHSRRKELLSKDLKKMKMENVVKKSQIGKQIKFIALFSRLWHIIAGGFFAALGVLGMHYLGMLAQRTNADIHMNPGIIALSVVIAFFTANAAFWILFRALTFWPNNEALRMGSALIMGVAVCGTHYSGMGAATYTYSEENYADRTAFLLKGASASTIASHGSLLLCFWLSTFAVVVSLRKEALSSISSKNHTTLNPNTEKSQGPRPPIKSKAGHSSRQSEQVGINGPNVSFVSSQHRPPMIKSMKSFKAVMPMNIPETNGSSNGPSLS</sequence>
<dbReference type="InterPro" id="IPR005330">
    <property type="entry name" value="MHYT_dom"/>
</dbReference>
<evidence type="ECO:0000313" key="4">
    <source>
        <dbReference type="EMBL" id="TMW55679.1"/>
    </source>
</evidence>
<keyword evidence="2" id="KW-0472">Membrane</keyword>
<feature type="transmembrane region" description="Helical" evidence="2">
    <location>
        <begin position="132"/>
        <end position="155"/>
    </location>
</feature>
<proteinExistence type="predicted"/>
<feature type="transmembrane region" description="Helical" evidence="2">
    <location>
        <begin position="382"/>
        <end position="407"/>
    </location>
</feature>
<name>A0A8K1FCC0_PYTOL</name>
<feature type="region of interest" description="Disordered" evidence="1">
    <location>
        <begin position="459"/>
        <end position="538"/>
    </location>
</feature>
<dbReference type="PANTHER" id="PTHR35152">
    <property type="entry name" value="DOMAIN SIGNALLING PROTEIN, PUTATIVE (AFU_ORTHOLOGUE AFUA_5G11310)-RELATED"/>
    <property type="match status" value="1"/>
</dbReference>